<dbReference type="InterPro" id="IPR050194">
    <property type="entry name" value="Glycosyltransferase_grp1"/>
</dbReference>
<sequence>MKVALVHDDFMQAGGAESLFATIASLWPDAPIYTSLVNWEKIPMSIDKNRIRTSWMQKIPLAKYFFKALLPLYPFAFESFDLPNYDLVISSTTRFAKSIITRAGTIHISYVNSVPRFLWSQKSLSHYLPKIVIFIAKPILSHLKKWDRISSSRADFYIANSQNVRERIKKFYHQNSEVVFPHANTDYFRGAKIHNWALKNKNYYLVVSRLAKWKKIELAIKATLELRKNLIIVGDGPDKNRLKSLARLLNANVEFEGRVSLQELRELYNNCKALIITQQEDFGIAAVEAQSCGKPVIAFSIGGVKEIITNLKTGVLFNEQSTSSLKDAIEKSHKLKWNDKSIRNNALRFSKSKFENNLRKTVESYVKANTRS</sequence>
<accession>A0A0G0XKD0</accession>
<dbReference type="Pfam" id="PF00534">
    <property type="entry name" value="Glycos_transf_1"/>
    <property type="match status" value="1"/>
</dbReference>
<dbReference type="AlphaFoldDB" id="A0A0G0XKD0"/>
<name>A0A0G0XKD0_9BACT</name>
<reference evidence="2 3" key="1">
    <citation type="journal article" date="2015" name="Nature">
        <title>rRNA introns, odd ribosomes, and small enigmatic genomes across a large radiation of phyla.</title>
        <authorList>
            <person name="Brown C.T."/>
            <person name="Hug L.A."/>
            <person name="Thomas B.C."/>
            <person name="Sharon I."/>
            <person name="Castelle C.J."/>
            <person name="Singh A."/>
            <person name="Wilkins M.J."/>
            <person name="Williams K.H."/>
            <person name="Banfield J.F."/>
        </authorList>
    </citation>
    <scope>NUCLEOTIDE SEQUENCE [LARGE SCALE GENOMIC DNA]</scope>
</reference>
<protein>
    <submittedName>
        <fullName evidence="2">Glycosyl transferase group 1</fullName>
    </submittedName>
</protein>
<dbReference type="EMBL" id="LCAG01000001">
    <property type="protein sequence ID" value="KKR88107.1"/>
    <property type="molecule type" value="Genomic_DNA"/>
</dbReference>
<dbReference type="GO" id="GO:0016757">
    <property type="term" value="F:glycosyltransferase activity"/>
    <property type="evidence" value="ECO:0007669"/>
    <property type="project" value="InterPro"/>
</dbReference>
<evidence type="ECO:0000313" key="3">
    <source>
        <dbReference type="Proteomes" id="UP000034854"/>
    </source>
</evidence>
<dbReference type="PANTHER" id="PTHR45947:SF3">
    <property type="entry name" value="SULFOQUINOVOSYL TRANSFERASE SQD2"/>
    <property type="match status" value="1"/>
</dbReference>
<feature type="domain" description="Glycosyl transferase family 1" evidence="1">
    <location>
        <begin position="199"/>
        <end position="346"/>
    </location>
</feature>
<dbReference type="InterPro" id="IPR001296">
    <property type="entry name" value="Glyco_trans_1"/>
</dbReference>
<comment type="caution">
    <text evidence="2">The sequence shown here is derived from an EMBL/GenBank/DDBJ whole genome shotgun (WGS) entry which is preliminary data.</text>
</comment>
<proteinExistence type="predicted"/>
<dbReference type="Proteomes" id="UP000034854">
    <property type="component" value="Unassembled WGS sequence"/>
</dbReference>
<organism evidence="2 3">
    <name type="scientific">Candidatus Curtissbacteria bacterium GW2011_GWA1_41_11</name>
    <dbReference type="NCBI Taxonomy" id="1618409"/>
    <lineage>
        <taxon>Bacteria</taxon>
        <taxon>Candidatus Curtissiibacteriota</taxon>
    </lineage>
</organism>
<dbReference type="PANTHER" id="PTHR45947">
    <property type="entry name" value="SULFOQUINOVOSYL TRANSFERASE SQD2"/>
    <property type="match status" value="1"/>
</dbReference>
<dbReference type="SUPFAM" id="SSF53756">
    <property type="entry name" value="UDP-Glycosyltransferase/glycogen phosphorylase"/>
    <property type="match status" value="1"/>
</dbReference>
<dbReference type="Gene3D" id="3.40.50.2000">
    <property type="entry name" value="Glycogen Phosphorylase B"/>
    <property type="match status" value="2"/>
</dbReference>
<keyword evidence="2" id="KW-0808">Transferase</keyword>
<gene>
    <name evidence="2" type="ORF">UU34_C0001G0104</name>
</gene>
<evidence type="ECO:0000259" key="1">
    <source>
        <dbReference type="Pfam" id="PF00534"/>
    </source>
</evidence>
<evidence type="ECO:0000313" key="2">
    <source>
        <dbReference type="EMBL" id="KKR88107.1"/>
    </source>
</evidence>